<accession>A0A538TCY6</accession>
<dbReference type="SUPFAM" id="SSF49503">
    <property type="entry name" value="Cupredoxins"/>
    <property type="match status" value="1"/>
</dbReference>
<reference evidence="4 5" key="1">
    <citation type="journal article" date="2019" name="Nat. Microbiol.">
        <title>Mediterranean grassland soil C-N compound turnover is dependent on rainfall and depth, and is mediated by genomically divergent microorganisms.</title>
        <authorList>
            <person name="Diamond S."/>
            <person name="Andeer P.F."/>
            <person name="Li Z."/>
            <person name="Crits-Christoph A."/>
            <person name="Burstein D."/>
            <person name="Anantharaman K."/>
            <person name="Lane K.R."/>
            <person name="Thomas B.C."/>
            <person name="Pan C."/>
            <person name="Northen T.R."/>
            <person name="Banfield J.F."/>
        </authorList>
    </citation>
    <scope>NUCLEOTIDE SEQUENCE [LARGE SCALE GENOMIC DNA]</scope>
    <source>
        <strain evidence="4">WS_8</strain>
    </source>
</reference>
<proteinExistence type="predicted"/>
<feature type="region of interest" description="Disordered" evidence="1">
    <location>
        <begin position="24"/>
        <end position="49"/>
    </location>
</feature>
<feature type="domain" description="EfeO-type cupredoxin-like" evidence="3">
    <location>
        <begin position="120"/>
        <end position="208"/>
    </location>
</feature>
<sequence>MAFRIWIWALVLPLAFAPQPARSQCCTTPSGAGGHQGMGGESSNERKARKEIDRLLSSEWSRGLLMEALLQDRDFTEDYIGRIVEQPEWRAVAQKKLAVGRDMRSGDEGRMSAGRLAPRSADERRFRLTVDGGGFHPGSLTIPAGRPITLVVTRTSDNTCAKEVVFPSLNETRRLPLNQPVEIRIPPQEKGTLTFACGMDMYHGRLVVQ</sequence>
<evidence type="ECO:0000313" key="5">
    <source>
        <dbReference type="Proteomes" id="UP000316609"/>
    </source>
</evidence>
<gene>
    <name evidence="4" type="ORF">E6K78_12790</name>
</gene>
<feature type="compositionally biased region" description="Gly residues" evidence="1">
    <location>
        <begin position="31"/>
        <end position="40"/>
    </location>
</feature>
<name>A0A538TCY6_UNCEI</name>
<feature type="chain" id="PRO_5022000172" evidence="2">
    <location>
        <begin position="24"/>
        <end position="209"/>
    </location>
</feature>
<dbReference type="InterPro" id="IPR008972">
    <property type="entry name" value="Cupredoxin"/>
</dbReference>
<organism evidence="4 5">
    <name type="scientific">Eiseniibacteriota bacterium</name>
    <dbReference type="NCBI Taxonomy" id="2212470"/>
    <lineage>
        <taxon>Bacteria</taxon>
        <taxon>Candidatus Eiseniibacteriota</taxon>
    </lineage>
</organism>
<dbReference type="Gene3D" id="2.60.40.420">
    <property type="entry name" value="Cupredoxins - blue copper proteins"/>
    <property type="match status" value="1"/>
</dbReference>
<evidence type="ECO:0000256" key="1">
    <source>
        <dbReference type="SAM" id="MobiDB-lite"/>
    </source>
</evidence>
<dbReference type="Pfam" id="PF13473">
    <property type="entry name" value="Cupredoxin_1"/>
    <property type="match status" value="1"/>
</dbReference>
<evidence type="ECO:0000256" key="2">
    <source>
        <dbReference type="SAM" id="SignalP"/>
    </source>
</evidence>
<evidence type="ECO:0000259" key="3">
    <source>
        <dbReference type="Pfam" id="PF13473"/>
    </source>
</evidence>
<dbReference type="EMBL" id="VBOY01000175">
    <property type="protein sequence ID" value="TMQ61436.1"/>
    <property type="molecule type" value="Genomic_DNA"/>
</dbReference>
<dbReference type="InterPro" id="IPR028096">
    <property type="entry name" value="EfeO_Cupredoxin"/>
</dbReference>
<dbReference type="AlphaFoldDB" id="A0A538TCY6"/>
<comment type="caution">
    <text evidence="4">The sequence shown here is derived from an EMBL/GenBank/DDBJ whole genome shotgun (WGS) entry which is preliminary data.</text>
</comment>
<keyword evidence="2" id="KW-0732">Signal</keyword>
<protein>
    <submittedName>
        <fullName evidence="4">Cupredoxin domain-containing protein</fullName>
    </submittedName>
</protein>
<feature type="signal peptide" evidence="2">
    <location>
        <begin position="1"/>
        <end position="23"/>
    </location>
</feature>
<dbReference type="Proteomes" id="UP000316609">
    <property type="component" value="Unassembled WGS sequence"/>
</dbReference>
<evidence type="ECO:0000313" key="4">
    <source>
        <dbReference type="EMBL" id="TMQ61436.1"/>
    </source>
</evidence>